<dbReference type="InterPro" id="IPR021251">
    <property type="entry name" value="DUF2793"/>
</dbReference>
<evidence type="ECO:0000313" key="2">
    <source>
        <dbReference type="Proteomes" id="UP000309389"/>
    </source>
</evidence>
<gene>
    <name evidence="1" type="ORF">E5222_10975</name>
</gene>
<protein>
    <submittedName>
        <fullName evidence="1">DUF2793 domain-containing protein</fullName>
    </submittedName>
</protein>
<dbReference type="RefSeq" id="WP_136693850.1">
    <property type="nucleotide sequence ID" value="NZ_SSHH01000003.1"/>
</dbReference>
<name>A0A4T3F3U8_9SPHN</name>
<reference evidence="1 2" key="1">
    <citation type="submission" date="2019-04" db="EMBL/GenBank/DDBJ databases">
        <title>Altererythrobacter aquimixticola sp. nov., isolated from sediment of junction between the ocean and a freshwater spring.</title>
        <authorList>
            <person name="Yoon J.-H."/>
        </authorList>
    </citation>
    <scope>NUCLEOTIDE SEQUENCE [LARGE SCALE GENOMIC DNA]</scope>
    <source>
        <strain evidence="1 2">SSKS-13</strain>
    </source>
</reference>
<keyword evidence="2" id="KW-1185">Reference proteome</keyword>
<dbReference type="OrthoDB" id="564699at2"/>
<comment type="caution">
    <text evidence="1">The sequence shown here is derived from an EMBL/GenBank/DDBJ whole genome shotgun (WGS) entry which is preliminary data.</text>
</comment>
<proteinExistence type="predicted"/>
<dbReference type="Proteomes" id="UP000309389">
    <property type="component" value="Unassembled WGS sequence"/>
</dbReference>
<accession>A0A4T3F3U8</accession>
<organism evidence="1 2">
    <name type="scientific">Alteraurantiacibacter aquimixticola</name>
    <dbReference type="NCBI Taxonomy" id="2489173"/>
    <lineage>
        <taxon>Bacteria</taxon>
        <taxon>Pseudomonadati</taxon>
        <taxon>Pseudomonadota</taxon>
        <taxon>Alphaproteobacteria</taxon>
        <taxon>Sphingomonadales</taxon>
        <taxon>Erythrobacteraceae</taxon>
        <taxon>Alteraurantiacibacter</taxon>
    </lineage>
</organism>
<dbReference type="AlphaFoldDB" id="A0A4T3F3U8"/>
<dbReference type="Pfam" id="PF10983">
    <property type="entry name" value="DUF2793"/>
    <property type="match status" value="1"/>
</dbReference>
<evidence type="ECO:0000313" key="1">
    <source>
        <dbReference type="EMBL" id="TIX49373.1"/>
    </source>
</evidence>
<sequence>MADPISFTSASPRFGLPFLFPGQAQKEFFVNEAHALADLLLHPAIEGEAGTPPANPADGECWLVAAGASDGWAGHDGELACHQAGNWIFATPRNGMTVLDQAAGQLRRYADGWHMASTVAEPSGGSVVDTEARAAITGLIAALVAAAILPDT</sequence>
<dbReference type="EMBL" id="SSHH01000003">
    <property type="protein sequence ID" value="TIX49373.1"/>
    <property type="molecule type" value="Genomic_DNA"/>
</dbReference>